<protein>
    <submittedName>
        <fullName evidence="4">Glycosyltransferase family 28 N-terminal domain</fullName>
    </submittedName>
</protein>
<accession>A0A833VVS7</accession>
<dbReference type="CDD" id="cd03784">
    <property type="entry name" value="GT1_Gtf-like"/>
    <property type="match status" value="1"/>
</dbReference>
<dbReference type="Pfam" id="PF06722">
    <property type="entry name" value="EryCIII-like_C"/>
    <property type="match status" value="1"/>
</dbReference>
<dbReference type="EMBL" id="WSZM01000633">
    <property type="protein sequence ID" value="KAF4030814.1"/>
    <property type="molecule type" value="Genomic_DNA"/>
</dbReference>
<feature type="domain" description="Glycosyltransferase family 28 N-terminal" evidence="2">
    <location>
        <begin position="98"/>
        <end position="252"/>
    </location>
</feature>
<dbReference type="InterPro" id="IPR004276">
    <property type="entry name" value="GlycoTrans_28_N"/>
</dbReference>
<evidence type="ECO:0000313" key="5">
    <source>
        <dbReference type="EMBL" id="KAF4141494.1"/>
    </source>
</evidence>
<proteinExistence type="predicted"/>
<reference evidence="4" key="1">
    <citation type="submission" date="2020-04" db="EMBL/GenBank/DDBJ databases">
        <title>Hybrid Assembly of Korean Phytophthora infestans isolates.</title>
        <authorList>
            <person name="Prokchorchik M."/>
            <person name="Lee Y."/>
            <person name="Seo J."/>
            <person name="Cho J.-H."/>
            <person name="Park Y.-E."/>
            <person name="Jang D.-C."/>
            <person name="Im J.-S."/>
            <person name="Choi J.-G."/>
            <person name="Park H.-J."/>
            <person name="Lee G.-B."/>
            <person name="Lee Y.-G."/>
            <person name="Hong S.-Y."/>
            <person name="Cho K."/>
            <person name="Sohn K.H."/>
        </authorList>
    </citation>
    <scope>NUCLEOTIDE SEQUENCE</scope>
    <source>
        <strain evidence="4">KR_1_A1</strain>
        <strain evidence="5">KR_2_A2</strain>
    </source>
</reference>
<dbReference type="PANTHER" id="PTHR48050">
    <property type="entry name" value="STEROL 3-BETA-GLUCOSYLTRANSFERASE"/>
    <property type="match status" value="1"/>
</dbReference>
<dbReference type="GO" id="GO:0016906">
    <property type="term" value="F:sterol 3-beta-glucosyltransferase activity"/>
    <property type="evidence" value="ECO:0007669"/>
    <property type="project" value="UniProtKB-ARBA"/>
</dbReference>
<evidence type="ECO:0000256" key="1">
    <source>
        <dbReference type="ARBA" id="ARBA00022679"/>
    </source>
</evidence>
<dbReference type="SUPFAM" id="SSF53756">
    <property type="entry name" value="UDP-Glycosyltransferase/glycogen phosphorylase"/>
    <property type="match status" value="2"/>
</dbReference>
<dbReference type="FunFam" id="3.40.50.2000:FF:000009">
    <property type="entry name" value="Sterol 3-beta-glucosyltransferase UGT80A2"/>
    <property type="match status" value="1"/>
</dbReference>
<dbReference type="FunFam" id="3.40.50.2000:FF:000163">
    <property type="entry name" value="Sterol 3-beta-glucosyltransferase"/>
    <property type="match status" value="2"/>
</dbReference>
<evidence type="ECO:0000259" key="2">
    <source>
        <dbReference type="Pfam" id="PF03033"/>
    </source>
</evidence>
<dbReference type="EMBL" id="JAACNO010001339">
    <property type="protein sequence ID" value="KAF4141494.1"/>
    <property type="molecule type" value="Genomic_DNA"/>
</dbReference>
<keyword evidence="6" id="KW-1185">Reference proteome</keyword>
<keyword evidence="1 4" id="KW-0808">Transferase</keyword>
<dbReference type="InterPro" id="IPR050426">
    <property type="entry name" value="Glycosyltransferase_28"/>
</dbReference>
<dbReference type="Gene3D" id="3.40.50.2000">
    <property type="entry name" value="Glycogen Phosphorylase B"/>
    <property type="match status" value="3"/>
</dbReference>
<dbReference type="Pfam" id="PF03033">
    <property type="entry name" value="Glyco_transf_28"/>
    <property type="match status" value="1"/>
</dbReference>
<dbReference type="InterPro" id="IPR002213">
    <property type="entry name" value="UDP_glucos_trans"/>
</dbReference>
<evidence type="ECO:0000313" key="6">
    <source>
        <dbReference type="Proteomes" id="UP000602510"/>
    </source>
</evidence>
<dbReference type="GO" id="GO:0005975">
    <property type="term" value="P:carbohydrate metabolic process"/>
    <property type="evidence" value="ECO:0007669"/>
    <property type="project" value="InterPro"/>
</dbReference>
<evidence type="ECO:0000313" key="4">
    <source>
        <dbReference type="EMBL" id="KAF4030814.1"/>
    </source>
</evidence>
<sequence length="1116" mass="123971">MHRTTPVDTWSSNSRSFASGKLRLLHRAILALQRPDGHIQLEFPAEDAIDLQTLRVNTPEVQSGSSDSPSREQDAVYKKPAAKCVDTRLVSVPPLMNICILIVGTRGDVQPFLAIAQRLQRDGHRVRLATHAVYREFVMTHGVEFYPLGGDPKELAAYMVKTGGHLIPTKIETLTTDVPRNREMINEIVLSTWPAVSDADPDGGGPGVPGPPFRAQAIIANPVSYGHIHVAERLSVPLHIMFPQPWAPTMAFPHPLSNLAYTGNWRKRNFLSYKLVDLIMWHGTEGMINEFRTEVLKLRPIRNGDLGSELLLDLNIPHAFMWSPKLVPKPGDWGGLNDVIGTVTLKEAACVYSPFPELEAFLRDDGGPIFVGFGSMILANPLATTKMIIEAAKQANVRVLIQSSWSDMAGDIEIPSNVFFVGNCPHDWLMPRVSAVVHHGGAGTTAAGLLAGKPTFIVPFFGDQPFWGQAVAFVDLANPELRERAEVMQRMMQQEDGAEEAVRSFYRHLPTQDMWCDLDHQRIASQWSVHDRIKLCDRCAFVVRERQGKKHRRFLRYNAVDYSARGPSSLLTGVATEVIVFAHELTGAFIGVLIMQLQEKKNANREEGHRKLNSVFDRHLMAALGAENGFVDTFCLVVGPNAVDVVIFVRRKDREKMLNHLQHTVKRRYRVRYEALLKAERVQRRTQQKEGVLFTARAESQCQYNQPLQELPSNDIALLDVDSITSAAKYGGTDTSKASNIELQTAKLTSRGAVEISLDLWGESADVVGPSIVAEWEAYSSSKKTPETGQGVPLMNICLAAIGTWNNGVKQFVAIGIKLKDQGHRVRVASNERFRSEIMLRGLEFYPLAGAPESVQDFAKFVHESQNAARAATSGRLGTGAIQAFKELIYSLWPAAYGSDPQGGGANIPGRHFRADSLLWHPLLLGHVHVAERLGIPLQCASLDPLSPTYCFPHPLSSINGIEPTIRTLCQSNLMTYGVVDTTLWHGGVQEVLTQFRAFIGLNKRCDLPDPLVRWEIPHIYLWNPALLPKPLDWGAELSVVGHVTLGPTDGLSRKRGKKREKEDKRFMWPDELAKFAFQTSTLPIIYFGVSTRLMTTDDLDELLRKIDAAATTPAS</sequence>
<feature type="domain" description="Erythromycin biosynthesis protein CIII-like C-terminal" evidence="3">
    <location>
        <begin position="409"/>
        <end position="472"/>
    </location>
</feature>
<dbReference type="InterPro" id="IPR010610">
    <property type="entry name" value="EryCIII-like_C"/>
</dbReference>
<dbReference type="Proteomes" id="UP000704712">
    <property type="component" value="Unassembled WGS sequence"/>
</dbReference>
<dbReference type="Proteomes" id="UP000602510">
    <property type="component" value="Unassembled WGS sequence"/>
</dbReference>
<name>A0A833VVS7_PHYIN</name>
<dbReference type="AlphaFoldDB" id="A0A833VVS7"/>
<organism evidence="4 6">
    <name type="scientific">Phytophthora infestans</name>
    <name type="common">Potato late blight agent</name>
    <name type="synonym">Botrytis infestans</name>
    <dbReference type="NCBI Taxonomy" id="4787"/>
    <lineage>
        <taxon>Eukaryota</taxon>
        <taxon>Sar</taxon>
        <taxon>Stramenopiles</taxon>
        <taxon>Oomycota</taxon>
        <taxon>Peronosporomycetes</taxon>
        <taxon>Peronosporales</taxon>
        <taxon>Peronosporaceae</taxon>
        <taxon>Phytophthora</taxon>
    </lineage>
</organism>
<comment type="caution">
    <text evidence="4">The sequence shown here is derived from an EMBL/GenBank/DDBJ whole genome shotgun (WGS) entry which is preliminary data.</text>
</comment>
<evidence type="ECO:0000259" key="3">
    <source>
        <dbReference type="Pfam" id="PF06722"/>
    </source>
</evidence>
<gene>
    <name evidence="4" type="ORF">GN244_ATG17380</name>
    <name evidence="5" type="ORF">GN958_ATG09292</name>
</gene>
<dbReference type="PANTHER" id="PTHR48050:SF13">
    <property type="entry name" value="STEROL 3-BETA-GLUCOSYLTRANSFERASE UGT80A2"/>
    <property type="match status" value="1"/>
</dbReference>